<protein>
    <submittedName>
        <fullName evidence="4">DeoR family transcriptional regulator</fullName>
    </submittedName>
</protein>
<reference evidence="4" key="1">
    <citation type="submission" date="2023-10" db="EMBL/GenBank/DDBJ databases">
        <title>Screening of Alkalihalophilus pseudofirmusBZ-TG-HK211 and Its Alleviation of Salt Stress on Rapeseed Growth.</title>
        <authorList>
            <person name="Zhao B."/>
            <person name="Guo T."/>
        </authorList>
    </citation>
    <scope>NUCLEOTIDE SEQUENCE</scope>
    <source>
        <strain evidence="4">BZ-TG-HK211</strain>
    </source>
</reference>
<organism evidence="4 5">
    <name type="scientific">Alkalihalophilus pseudofirmus</name>
    <name type="common">Bacillus pseudofirmus</name>
    <dbReference type="NCBI Taxonomy" id="79885"/>
    <lineage>
        <taxon>Bacteria</taxon>
        <taxon>Bacillati</taxon>
        <taxon>Bacillota</taxon>
        <taxon>Bacilli</taxon>
        <taxon>Bacillales</taxon>
        <taxon>Bacillaceae</taxon>
        <taxon>Alkalihalophilus</taxon>
    </lineage>
</organism>
<dbReference type="AlphaFoldDB" id="A0AAJ2NTI9"/>
<evidence type="ECO:0000313" key="4">
    <source>
        <dbReference type="EMBL" id="MDV2888168.1"/>
    </source>
</evidence>
<accession>A0AAJ2NTI9</accession>
<dbReference type="Proteomes" id="UP001285636">
    <property type="component" value="Unassembled WGS sequence"/>
</dbReference>
<evidence type="ECO:0000313" key="5">
    <source>
        <dbReference type="Proteomes" id="UP001285636"/>
    </source>
</evidence>
<gene>
    <name evidence="4" type="ORF">RYX45_23680</name>
</gene>
<proteinExistence type="predicted"/>
<keyword evidence="2" id="KW-0804">Transcription</keyword>
<keyword evidence="1" id="KW-0805">Transcription regulation</keyword>
<dbReference type="GO" id="GO:0003700">
    <property type="term" value="F:DNA-binding transcription factor activity"/>
    <property type="evidence" value="ECO:0007669"/>
    <property type="project" value="InterPro"/>
</dbReference>
<dbReference type="SUPFAM" id="SSF46785">
    <property type="entry name" value="Winged helix' DNA-binding domain"/>
    <property type="match status" value="1"/>
</dbReference>
<dbReference type="InterPro" id="IPR036388">
    <property type="entry name" value="WH-like_DNA-bd_sf"/>
</dbReference>
<dbReference type="PROSITE" id="PS51000">
    <property type="entry name" value="HTH_DEOR_2"/>
    <property type="match status" value="1"/>
</dbReference>
<name>A0AAJ2NTI9_ALKPS</name>
<dbReference type="Gene3D" id="1.10.10.10">
    <property type="entry name" value="Winged helix-like DNA-binding domain superfamily/Winged helix DNA-binding domain"/>
    <property type="match status" value="1"/>
</dbReference>
<dbReference type="InterPro" id="IPR036390">
    <property type="entry name" value="WH_DNA-bd_sf"/>
</dbReference>
<sequence>KEKRITVKELSSHLGVSEATLRTDLNKMEEEGLLIRTHGGAVLNDESENDTNFSVREKKNKGEKRQIAKKAFEFIEEKQCILLD</sequence>
<evidence type="ECO:0000256" key="2">
    <source>
        <dbReference type="ARBA" id="ARBA00023163"/>
    </source>
</evidence>
<dbReference type="PRINTS" id="PR00037">
    <property type="entry name" value="HTHLACR"/>
</dbReference>
<feature type="domain" description="HTH deoR-type" evidence="3">
    <location>
        <begin position="1"/>
        <end position="43"/>
    </location>
</feature>
<dbReference type="InterPro" id="IPR050313">
    <property type="entry name" value="Carb_Metab_HTH_regulators"/>
</dbReference>
<dbReference type="PANTHER" id="PTHR30363:SF44">
    <property type="entry name" value="AGA OPERON TRANSCRIPTIONAL REPRESSOR-RELATED"/>
    <property type="match status" value="1"/>
</dbReference>
<evidence type="ECO:0000256" key="1">
    <source>
        <dbReference type="ARBA" id="ARBA00023015"/>
    </source>
</evidence>
<dbReference type="PRINTS" id="PR00033">
    <property type="entry name" value="HTHASNC"/>
</dbReference>
<dbReference type="RefSeq" id="WP_323468175.1">
    <property type="nucleotide sequence ID" value="NZ_JAWJAY010001029.1"/>
</dbReference>
<evidence type="ECO:0000259" key="3">
    <source>
        <dbReference type="PROSITE" id="PS51000"/>
    </source>
</evidence>
<dbReference type="InterPro" id="IPR001034">
    <property type="entry name" value="DeoR_HTH"/>
</dbReference>
<dbReference type="PANTHER" id="PTHR30363">
    <property type="entry name" value="HTH-TYPE TRANSCRIPTIONAL REGULATOR SRLR-RELATED"/>
    <property type="match status" value="1"/>
</dbReference>
<dbReference type="SMART" id="SM00420">
    <property type="entry name" value="HTH_DEOR"/>
    <property type="match status" value="1"/>
</dbReference>
<dbReference type="Pfam" id="PF08220">
    <property type="entry name" value="HTH_DeoR"/>
    <property type="match status" value="1"/>
</dbReference>
<comment type="caution">
    <text evidence="4">The sequence shown here is derived from an EMBL/GenBank/DDBJ whole genome shotgun (WGS) entry which is preliminary data.</text>
</comment>
<dbReference type="EMBL" id="JAWJAY010001029">
    <property type="protein sequence ID" value="MDV2888168.1"/>
    <property type="molecule type" value="Genomic_DNA"/>
</dbReference>
<feature type="non-terminal residue" evidence="4">
    <location>
        <position position="84"/>
    </location>
</feature>
<dbReference type="InterPro" id="IPR000485">
    <property type="entry name" value="AsnC-type_HTH_dom"/>
</dbReference>
<feature type="non-terminal residue" evidence="4">
    <location>
        <position position="1"/>
    </location>
</feature>
<dbReference type="GO" id="GO:0043565">
    <property type="term" value="F:sequence-specific DNA binding"/>
    <property type="evidence" value="ECO:0007669"/>
    <property type="project" value="InterPro"/>
</dbReference>